<dbReference type="eggNOG" id="COG1132">
    <property type="taxonomic scope" value="Bacteria"/>
</dbReference>
<gene>
    <name evidence="9" type="ORF">AS202_17265</name>
</gene>
<dbReference type="RefSeq" id="WP_006258373.1">
    <property type="nucleotide sequence ID" value="NZ_BCMQ01000015.1"/>
</dbReference>
<comment type="subcellular location">
    <subcellularLocation>
        <location evidence="1">Cell membrane</location>
        <topology evidence="1">Multi-pass membrane protein</topology>
    </subcellularLocation>
</comment>
<dbReference type="Proteomes" id="UP000069030">
    <property type="component" value="Chromosome"/>
</dbReference>
<dbReference type="InterPro" id="IPR027417">
    <property type="entry name" value="P-loop_NTPase"/>
</dbReference>
<dbReference type="CDD" id="cd07346">
    <property type="entry name" value="ABC_6TM_exporters"/>
    <property type="match status" value="1"/>
</dbReference>
<organism evidence="9 10">
    <name type="scientific">Myroides odoratimimus</name>
    <dbReference type="NCBI Taxonomy" id="76832"/>
    <lineage>
        <taxon>Bacteria</taxon>
        <taxon>Pseudomonadati</taxon>
        <taxon>Bacteroidota</taxon>
        <taxon>Flavobacteriia</taxon>
        <taxon>Flavobacteriales</taxon>
        <taxon>Flavobacteriaceae</taxon>
        <taxon>Myroides</taxon>
    </lineage>
</organism>
<dbReference type="FunFam" id="3.40.50.300:FF:000221">
    <property type="entry name" value="Multidrug ABC transporter ATP-binding protein"/>
    <property type="match status" value="1"/>
</dbReference>
<keyword evidence="5" id="KW-0547">Nucleotide-binding</keyword>
<name>A0A0S7EJ57_9FLAO</name>
<keyword evidence="2" id="KW-0813">Transport</keyword>
<evidence type="ECO:0000313" key="9">
    <source>
        <dbReference type="EMBL" id="ALU27787.1"/>
    </source>
</evidence>
<keyword evidence="8" id="KW-0472">Membrane</keyword>
<sequence>MATDNVLWRIVKPVKKKLNFAMALSVGSTLLTIANLIILSYLINALYHGNTTQLLYLFGAMILCVVVSYVLRLKSFDVSHYAAFDLEAILRKNISHHMAKLPLGFLTETGSGALTKILNEDVRLLHGFAADSTPLFVRTYAFPVVTLVALFWFDYRVALVCLAILIVGLGFLALAMKNKTEVTHQFNKAKEDINVAVIEYVQAMPVVRVFDGGEKSFVRYENALQRYLSIITLWFKENGLNAKLSMFILNPLPTFIILLVLGTYWFQEGSLSFVSFVASLLLGTGMIESILPYRSLTNVISRAAISAKRIEELLEVEPLTSTGEQISVNDTTIEFDKVSFTYPGREDKALNNISFTVKPGTFTAITGASGAGKSTVARLLPRFWDVNEGEIKLGGTDIRQLKPEVLLDTISFVFQDNFIFSDTIANNIRMGAEEATLEEVMEAAKAAQIHDFIMQLPDGYETLVKERGNNFSGGQKQRLAIARAILRNKPILILDEVTSFSDTENELLLMRAFRNLMKDKTVIMIAHRLETIKNADQIIVMDKGSISEIGTHEQLAANQGIYQAMWQSYTQARNWHIKSDK</sequence>
<dbReference type="InterPro" id="IPR011527">
    <property type="entry name" value="ABC1_TM_dom"/>
</dbReference>
<keyword evidence="6 9" id="KW-0067">ATP-binding</keyword>
<dbReference type="Gene3D" id="1.20.1560.10">
    <property type="entry name" value="ABC transporter type 1, transmembrane domain"/>
    <property type="match status" value="1"/>
</dbReference>
<dbReference type="GO" id="GO:0005524">
    <property type="term" value="F:ATP binding"/>
    <property type="evidence" value="ECO:0007669"/>
    <property type="project" value="UniProtKB-KW"/>
</dbReference>
<dbReference type="GO" id="GO:0016887">
    <property type="term" value="F:ATP hydrolysis activity"/>
    <property type="evidence" value="ECO:0007669"/>
    <property type="project" value="InterPro"/>
</dbReference>
<dbReference type="SUPFAM" id="SSF90123">
    <property type="entry name" value="ABC transporter transmembrane region"/>
    <property type="match status" value="1"/>
</dbReference>
<dbReference type="Pfam" id="PF00005">
    <property type="entry name" value="ABC_tran"/>
    <property type="match status" value="1"/>
</dbReference>
<dbReference type="EMBL" id="CP013690">
    <property type="protein sequence ID" value="ALU27787.1"/>
    <property type="molecule type" value="Genomic_DNA"/>
</dbReference>
<dbReference type="InterPro" id="IPR003593">
    <property type="entry name" value="AAA+_ATPase"/>
</dbReference>
<evidence type="ECO:0000256" key="2">
    <source>
        <dbReference type="ARBA" id="ARBA00022448"/>
    </source>
</evidence>
<dbReference type="InterPro" id="IPR017871">
    <property type="entry name" value="ABC_transporter-like_CS"/>
</dbReference>
<protein>
    <submittedName>
        <fullName evidence="9">ABC transporter ATP-binding protein</fullName>
    </submittedName>
</protein>
<dbReference type="Gene3D" id="3.40.50.300">
    <property type="entry name" value="P-loop containing nucleotide triphosphate hydrolases"/>
    <property type="match status" value="1"/>
</dbReference>
<evidence type="ECO:0000256" key="7">
    <source>
        <dbReference type="ARBA" id="ARBA00022989"/>
    </source>
</evidence>
<dbReference type="SMART" id="SM00382">
    <property type="entry name" value="AAA"/>
    <property type="match status" value="1"/>
</dbReference>
<dbReference type="AlphaFoldDB" id="A0A0S7EJ57"/>
<dbReference type="PROSITE" id="PS50893">
    <property type="entry name" value="ABC_TRANSPORTER_2"/>
    <property type="match status" value="1"/>
</dbReference>
<dbReference type="Pfam" id="PF00664">
    <property type="entry name" value="ABC_membrane"/>
    <property type="match status" value="1"/>
</dbReference>
<evidence type="ECO:0000313" key="10">
    <source>
        <dbReference type="Proteomes" id="UP000069030"/>
    </source>
</evidence>
<reference evidence="9 10" key="1">
    <citation type="journal article" date="2016" name="J. Zhejiang Univ. Sci. B">
        <title>Antibiotic resistance mechanisms of Myroides sp.</title>
        <authorList>
            <person name="Hu S."/>
            <person name="Yuan S."/>
            <person name="Qu H."/>
            <person name="Jiang T."/>
            <person name="Zhou Y."/>
            <person name="Wang M."/>
            <person name="Ming D."/>
        </authorList>
    </citation>
    <scope>NUCLEOTIDE SEQUENCE [LARGE SCALE GENOMIC DNA]</scope>
    <source>
        <strain evidence="9 10">PR63039</strain>
    </source>
</reference>
<dbReference type="InterPro" id="IPR036640">
    <property type="entry name" value="ABC1_TM_sf"/>
</dbReference>
<proteinExistence type="predicted"/>
<dbReference type="PROSITE" id="PS00211">
    <property type="entry name" value="ABC_TRANSPORTER_1"/>
    <property type="match status" value="1"/>
</dbReference>
<keyword evidence="7" id="KW-1133">Transmembrane helix</keyword>
<dbReference type="KEGG" id="mod:AS202_17265"/>
<keyword evidence="4" id="KW-0812">Transmembrane</keyword>
<dbReference type="GO" id="GO:0034040">
    <property type="term" value="F:ATPase-coupled lipid transmembrane transporter activity"/>
    <property type="evidence" value="ECO:0007669"/>
    <property type="project" value="TreeGrafter"/>
</dbReference>
<accession>A0A0S7EJ57</accession>
<dbReference type="GO" id="GO:0140359">
    <property type="term" value="F:ABC-type transporter activity"/>
    <property type="evidence" value="ECO:0007669"/>
    <property type="project" value="InterPro"/>
</dbReference>
<evidence type="ECO:0000256" key="3">
    <source>
        <dbReference type="ARBA" id="ARBA00022475"/>
    </source>
</evidence>
<keyword evidence="3" id="KW-1003">Cell membrane</keyword>
<evidence type="ECO:0000256" key="4">
    <source>
        <dbReference type="ARBA" id="ARBA00022692"/>
    </source>
</evidence>
<dbReference type="InterPro" id="IPR003439">
    <property type="entry name" value="ABC_transporter-like_ATP-bd"/>
</dbReference>
<evidence type="ECO:0000256" key="6">
    <source>
        <dbReference type="ARBA" id="ARBA00022840"/>
    </source>
</evidence>
<dbReference type="PROSITE" id="PS50929">
    <property type="entry name" value="ABC_TM1F"/>
    <property type="match status" value="1"/>
</dbReference>
<dbReference type="PANTHER" id="PTHR24221:SF397">
    <property type="entry name" value="ABC TRANSPORTER, ATP-BINDING TRANSMEMBRANE PROTEIN"/>
    <property type="match status" value="1"/>
</dbReference>
<evidence type="ECO:0000256" key="5">
    <source>
        <dbReference type="ARBA" id="ARBA00022741"/>
    </source>
</evidence>
<dbReference type="GO" id="GO:0005886">
    <property type="term" value="C:plasma membrane"/>
    <property type="evidence" value="ECO:0007669"/>
    <property type="project" value="UniProtKB-SubCell"/>
</dbReference>
<evidence type="ECO:0000256" key="1">
    <source>
        <dbReference type="ARBA" id="ARBA00004651"/>
    </source>
</evidence>
<dbReference type="PANTHER" id="PTHR24221">
    <property type="entry name" value="ATP-BINDING CASSETTE SUB-FAMILY B"/>
    <property type="match status" value="1"/>
</dbReference>
<dbReference type="InterPro" id="IPR039421">
    <property type="entry name" value="Type_1_exporter"/>
</dbReference>
<dbReference type="SUPFAM" id="SSF52540">
    <property type="entry name" value="P-loop containing nucleoside triphosphate hydrolases"/>
    <property type="match status" value="1"/>
</dbReference>
<evidence type="ECO:0000256" key="8">
    <source>
        <dbReference type="ARBA" id="ARBA00023136"/>
    </source>
</evidence>